<keyword evidence="5" id="KW-1185">Reference proteome</keyword>
<feature type="compositionally biased region" description="Polar residues" evidence="1">
    <location>
        <begin position="362"/>
        <end position="375"/>
    </location>
</feature>
<evidence type="ECO:0000313" key="5">
    <source>
        <dbReference type="Proteomes" id="UP000298663"/>
    </source>
</evidence>
<feature type="region of interest" description="Disordered" evidence="1">
    <location>
        <begin position="331"/>
        <end position="375"/>
    </location>
</feature>
<keyword evidence="2" id="KW-0812">Transmembrane</keyword>
<feature type="compositionally biased region" description="Polar residues" evidence="1">
    <location>
        <begin position="331"/>
        <end position="345"/>
    </location>
</feature>
<feature type="signal peptide" evidence="3">
    <location>
        <begin position="1"/>
        <end position="19"/>
    </location>
</feature>
<dbReference type="Proteomes" id="UP000298663">
    <property type="component" value="Unassembled WGS sequence"/>
</dbReference>
<accession>A0A4U5PFT7</accession>
<feature type="compositionally biased region" description="Low complexity" evidence="1">
    <location>
        <begin position="346"/>
        <end position="361"/>
    </location>
</feature>
<sequence length="451" mass="51489">MNSRFALFLVAVFASSASADSKDSTCSYLFNTSILLYYAREYRTMVYRGSPADFSSLDFYNSSYINQMEKEHVWRWFLGYNNEAFRIEYEHPRVVSNTYGAALGIVSSPDYAYLHNIWSFHVAEQYNRWYNPARVELFSALRNNRSIWVMPDHVTFYNNILFYQGKKWFDISNKTFYDLENEVQDEKWRPGAVMDLVDGTYYPQDTKNEFEEKLLAVYDGKKVYRKLCENKKTKFERAKDLGVDDVDTFFCFYVDDCEVGYVLAALASDIFVFPYPKNPIQMKPIPTPGPTSPTTYALSSLLNSSAVAFSVSTNDSSTSADSVVIPETTVHQASTPVDGSSSSTRTANSNKTTPKTNSNSAIKTPTDPSSNSETQKNRTSFYLSIVWLQIVVLVLLLLLLVAQCFIAYKMTRRHSTATAQQVKPTTKATSHIELGECIYFQKEPQVKRRKL</sequence>
<evidence type="ECO:0000256" key="3">
    <source>
        <dbReference type="SAM" id="SignalP"/>
    </source>
</evidence>
<evidence type="ECO:0000313" key="4">
    <source>
        <dbReference type="EMBL" id="TKR95429.1"/>
    </source>
</evidence>
<keyword evidence="3" id="KW-0732">Signal</keyword>
<organism evidence="4 5">
    <name type="scientific">Steinernema carpocapsae</name>
    <name type="common">Entomopathogenic nematode</name>
    <dbReference type="NCBI Taxonomy" id="34508"/>
    <lineage>
        <taxon>Eukaryota</taxon>
        <taxon>Metazoa</taxon>
        <taxon>Ecdysozoa</taxon>
        <taxon>Nematoda</taxon>
        <taxon>Chromadorea</taxon>
        <taxon>Rhabditida</taxon>
        <taxon>Tylenchina</taxon>
        <taxon>Panagrolaimomorpha</taxon>
        <taxon>Strongyloidoidea</taxon>
        <taxon>Steinernematidae</taxon>
        <taxon>Steinernema</taxon>
    </lineage>
</organism>
<evidence type="ECO:0000256" key="1">
    <source>
        <dbReference type="SAM" id="MobiDB-lite"/>
    </source>
</evidence>
<gene>
    <name evidence="4" type="ORF">L596_009599</name>
</gene>
<feature type="chain" id="PRO_5020360223" evidence="3">
    <location>
        <begin position="20"/>
        <end position="451"/>
    </location>
</feature>
<protein>
    <submittedName>
        <fullName evidence="4">Uncharacterized protein</fullName>
    </submittedName>
</protein>
<name>A0A4U5PFT7_STECR</name>
<evidence type="ECO:0000256" key="2">
    <source>
        <dbReference type="SAM" id="Phobius"/>
    </source>
</evidence>
<proteinExistence type="predicted"/>
<reference evidence="4 5" key="1">
    <citation type="journal article" date="2015" name="Genome Biol.">
        <title>Comparative genomics of Steinernema reveals deeply conserved gene regulatory networks.</title>
        <authorList>
            <person name="Dillman A.R."/>
            <person name="Macchietto M."/>
            <person name="Porter C.F."/>
            <person name="Rogers A."/>
            <person name="Williams B."/>
            <person name="Antoshechkin I."/>
            <person name="Lee M.M."/>
            <person name="Goodwin Z."/>
            <person name="Lu X."/>
            <person name="Lewis E.E."/>
            <person name="Goodrich-Blair H."/>
            <person name="Stock S.P."/>
            <person name="Adams B.J."/>
            <person name="Sternberg P.W."/>
            <person name="Mortazavi A."/>
        </authorList>
    </citation>
    <scope>NUCLEOTIDE SEQUENCE [LARGE SCALE GENOMIC DNA]</scope>
    <source>
        <strain evidence="4 5">ALL</strain>
    </source>
</reference>
<feature type="transmembrane region" description="Helical" evidence="2">
    <location>
        <begin position="381"/>
        <end position="408"/>
    </location>
</feature>
<keyword evidence="2" id="KW-1133">Transmembrane helix</keyword>
<comment type="caution">
    <text evidence="4">The sequence shown here is derived from an EMBL/GenBank/DDBJ whole genome shotgun (WGS) entry which is preliminary data.</text>
</comment>
<keyword evidence="2" id="KW-0472">Membrane</keyword>
<dbReference type="AlphaFoldDB" id="A0A4U5PFT7"/>
<reference evidence="4 5" key="2">
    <citation type="journal article" date="2019" name="G3 (Bethesda)">
        <title>Hybrid Assembly of the Genome of the Entomopathogenic Nematode Steinernema carpocapsae Identifies the X-Chromosome.</title>
        <authorList>
            <person name="Serra L."/>
            <person name="Macchietto M."/>
            <person name="Macias-Munoz A."/>
            <person name="McGill C.J."/>
            <person name="Rodriguez I.M."/>
            <person name="Rodriguez B."/>
            <person name="Murad R."/>
            <person name="Mortazavi A."/>
        </authorList>
    </citation>
    <scope>NUCLEOTIDE SEQUENCE [LARGE SCALE GENOMIC DNA]</scope>
    <source>
        <strain evidence="4 5">ALL</strain>
    </source>
</reference>
<dbReference type="EMBL" id="AZBU02000002">
    <property type="protein sequence ID" value="TKR95429.1"/>
    <property type="molecule type" value="Genomic_DNA"/>
</dbReference>